<evidence type="ECO:0000313" key="2">
    <source>
        <dbReference type="EMBL" id="MRX64185.1"/>
    </source>
</evidence>
<dbReference type="AlphaFoldDB" id="A0A6I2MNW1"/>
<comment type="caution">
    <text evidence="2">The sequence shown here is derived from an EMBL/GenBank/DDBJ whole genome shotgun (WGS) entry which is preliminary data.</text>
</comment>
<proteinExistence type="predicted"/>
<dbReference type="RefSeq" id="WP_154365788.1">
    <property type="nucleotide sequence ID" value="NZ_WKJH01000005.1"/>
</dbReference>
<sequence length="67" mass="7311">MNKILTIILIFLAIALVGYNVTLIDFNNPLEGNSVIALIGILAALCAIVILLIFLTSKKIQKKIDED</sequence>
<evidence type="ECO:0000313" key="3">
    <source>
        <dbReference type="Proteomes" id="UP000443153"/>
    </source>
</evidence>
<gene>
    <name evidence="2" type="ORF">GJ691_08385</name>
</gene>
<organism evidence="2 3">
    <name type="scientific">Maribacter luteus</name>
    <dbReference type="NCBI Taxonomy" id="2594478"/>
    <lineage>
        <taxon>Bacteria</taxon>
        <taxon>Pseudomonadati</taxon>
        <taxon>Bacteroidota</taxon>
        <taxon>Flavobacteriia</taxon>
        <taxon>Flavobacteriales</taxon>
        <taxon>Flavobacteriaceae</taxon>
        <taxon>Maribacter</taxon>
    </lineage>
</organism>
<keyword evidence="1" id="KW-1133">Transmembrane helix</keyword>
<evidence type="ECO:0008006" key="4">
    <source>
        <dbReference type="Google" id="ProtNLM"/>
    </source>
</evidence>
<dbReference type="Proteomes" id="UP000443153">
    <property type="component" value="Unassembled WGS sequence"/>
</dbReference>
<accession>A0A6I2MNW1</accession>
<dbReference type="EMBL" id="WKJH01000005">
    <property type="protein sequence ID" value="MRX64185.1"/>
    <property type="molecule type" value="Genomic_DNA"/>
</dbReference>
<keyword evidence="1" id="KW-0472">Membrane</keyword>
<name>A0A6I2MNW1_9FLAO</name>
<feature type="transmembrane region" description="Helical" evidence="1">
    <location>
        <begin position="34"/>
        <end position="55"/>
    </location>
</feature>
<keyword evidence="3" id="KW-1185">Reference proteome</keyword>
<keyword evidence="1" id="KW-0812">Transmembrane</keyword>
<evidence type="ECO:0000256" key="1">
    <source>
        <dbReference type="SAM" id="Phobius"/>
    </source>
</evidence>
<reference evidence="2 3" key="1">
    <citation type="submission" date="2019-11" db="EMBL/GenBank/DDBJ databases">
        <title>Maribacter lutea sp. nov., a marine bacterium isolated from intertidal sand.</title>
        <authorList>
            <person name="Liu A."/>
        </authorList>
    </citation>
    <scope>NUCLEOTIDE SEQUENCE [LARGE SCALE GENOMIC DNA]</scope>
    <source>
        <strain evidence="2 3">RZ05</strain>
    </source>
</reference>
<protein>
    <recommendedName>
        <fullName evidence="4">DUF3955 domain-containing protein</fullName>
    </recommendedName>
</protein>